<dbReference type="Proteomes" id="UP001525379">
    <property type="component" value="Unassembled WGS sequence"/>
</dbReference>
<name>A0ABT2HY12_9MICO</name>
<keyword evidence="2" id="KW-0472">Membrane</keyword>
<feature type="region of interest" description="Disordered" evidence="1">
    <location>
        <begin position="1"/>
        <end position="20"/>
    </location>
</feature>
<proteinExistence type="predicted"/>
<gene>
    <name evidence="3" type="ORF">M3D15_07695</name>
</gene>
<sequence length="242" mass="26869">MFGHRREDDSAASEEFAQDTSTKLELPDLAEVGDLHPAAVRMDPALARFPERFAVGTSDRKRVVALGFVLFGIGAVIMILLNFNTFFGSLSQMQSGEERQPLGPMIPIMLAVVAVVGIGAGVRILQRYSTEFRLAETNEALDSRTFWFHYPKEASGELVDLFLSGNPAKYHEPRLANGRLSLSLHFERSAPRVWITSSFGTGAQREPLVCAMLEGPSVETMRVETRMEKMRRANAIIPNLDK</sequence>
<feature type="transmembrane region" description="Helical" evidence="2">
    <location>
        <begin position="63"/>
        <end position="85"/>
    </location>
</feature>
<dbReference type="EMBL" id="JALXSQ010000030">
    <property type="protein sequence ID" value="MCT2043211.1"/>
    <property type="molecule type" value="Genomic_DNA"/>
</dbReference>
<organism evidence="3 4">
    <name type="scientific">Pseudoclavibacter albus</name>
    <dbReference type="NCBI Taxonomy" id="272241"/>
    <lineage>
        <taxon>Bacteria</taxon>
        <taxon>Bacillati</taxon>
        <taxon>Actinomycetota</taxon>
        <taxon>Actinomycetes</taxon>
        <taxon>Micrococcales</taxon>
        <taxon>Microbacteriaceae</taxon>
        <taxon>Pseudoclavibacter</taxon>
    </lineage>
</organism>
<keyword evidence="2" id="KW-0812">Transmembrane</keyword>
<evidence type="ECO:0000313" key="4">
    <source>
        <dbReference type="Proteomes" id="UP001525379"/>
    </source>
</evidence>
<dbReference type="RefSeq" id="WP_260104448.1">
    <property type="nucleotide sequence ID" value="NZ_JALXSQ010000030.1"/>
</dbReference>
<comment type="caution">
    <text evidence="3">The sequence shown here is derived from an EMBL/GenBank/DDBJ whole genome shotgun (WGS) entry which is preliminary data.</text>
</comment>
<keyword evidence="2" id="KW-1133">Transmembrane helix</keyword>
<feature type="transmembrane region" description="Helical" evidence="2">
    <location>
        <begin position="105"/>
        <end position="125"/>
    </location>
</feature>
<evidence type="ECO:0000256" key="2">
    <source>
        <dbReference type="SAM" id="Phobius"/>
    </source>
</evidence>
<evidence type="ECO:0000313" key="3">
    <source>
        <dbReference type="EMBL" id="MCT2043211.1"/>
    </source>
</evidence>
<keyword evidence="4" id="KW-1185">Reference proteome</keyword>
<reference evidence="3 4" key="1">
    <citation type="submission" date="2022-04" db="EMBL/GenBank/DDBJ databases">
        <title>Human microbiome associated bacterial genomes.</title>
        <authorList>
            <person name="Sandstrom S."/>
            <person name="Salamzade R."/>
            <person name="Kalan L.R."/>
        </authorList>
    </citation>
    <scope>NUCLEOTIDE SEQUENCE [LARGE SCALE GENOMIC DNA]</scope>
    <source>
        <strain evidence="4">p3-SID1799</strain>
    </source>
</reference>
<accession>A0ABT2HY12</accession>
<evidence type="ECO:0000256" key="1">
    <source>
        <dbReference type="SAM" id="MobiDB-lite"/>
    </source>
</evidence>
<protein>
    <submittedName>
        <fullName evidence="3">Uncharacterized protein</fullName>
    </submittedName>
</protein>